<dbReference type="InterPro" id="IPR051681">
    <property type="entry name" value="Ser/Thr_Kinases-Pseudokinases"/>
</dbReference>
<dbReference type="PANTHER" id="PTHR44329">
    <property type="entry name" value="SERINE/THREONINE-PROTEIN KINASE TNNI3K-RELATED"/>
    <property type="match status" value="1"/>
</dbReference>
<feature type="domain" description="Protein kinase" evidence="2">
    <location>
        <begin position="387"/>
        <end position="656"/>
    </location>
</feature>
<dbReference type="GO" id="GO:0004674">
    <property type="term" value="F:protein serine/threonine kinase activity"/>
    <property type="evidence" value="ECO:0007669"/>
    <property type="project" value="TreeGrafter"/>
</dbReference>
<evidence type="ECO:0000313" key="4">
    <source>
        <dbReference type="Proteomes" id="UP000663831"/>
    </source>
</evidence>
<feature type="region of interest" description="Disordered" evidence="1">
    <location>
        <begin position="299"/>
        <end position="340"/>
    </location>
</feature>
<feature type="region of interest" description="Disordered" evidence="1">
    <location>
        <begin position="236"/>
        <end position="274"/>
    </location>
</feature>
<dbReference type="InterPro" id="IPR000719">
    <property type="entry name" value="Prot_kinase_dom"/>
</dbReference>
<organism evidence="3 4">
    <name type="scientific">Rhizoctonia solani</name>
    <dbReference type="NCBI Taxonomy" id="456999"/>
    <lineage>
        <taxon>Eukaryota</taxon>
        <taxon>Fungi</taxon>
        <taxon>Dikarya</taxon>
        <taxon>Basidiomycota</taxon>
        <taxon>Agaricomycotina</taxon>
        <taxon>Agaricomycetes</taxon>
        <taxon>Cantharellales</taxon>
        <taxon>Ceratobasidiaceae</taxon>
        <taxon>Rhizoctonia</taxon>
    </lineage>
</organism>
<dbReference type="InterPro" id="IPR008271">
    <property type="entry name" value="Ser/Thr_kinase_AS"/>
</dbReference>
<dbReference type="AlphaFoldDB" id="A0A8H2WND6"/>
<dbReference type="Gene3D" id="1.10.510.10">
    <property type="entry name" value="Transferase(Phosphotransferase) domain 1"/>
    <property type="match status" value="1"/>
</dbReference>
<dbReference type="PANTHER" id="PTHR44329:SF214">
    <property type="entry name" value="PROTEIN KINASE DOMAIN-CONTAINING PROTEIN"/>
    <property type="match status" value="1"/>
</dbReference>
<name>A0A8H2WND6_9AGAM</name>
<evidence type="ECO:0000256" key="1">
    <source>
        <dbReference type="SAM" id="MobiDB-lite"/>
    </source>
</evidence>
<feature type="compositionally biased region" description="Polar residues" evidence="1">
    <location>
        <begin position="252"/>
        <end position="264"/>
    </location>
</feature>
<proteinExistence type="predicted"/>
<protein>
    <recommendedName>
        <fullName evidence="2">Protein kinase domain-containing protein</fullName>
    </recommendedName>
</protein>
<dbReference type="SUPFAM" id="SSF56112">
    <property type="entry name" value="Protein kinase-like (PK-like)"/>
    <property type="match status" value="1"/>
</dbReference>
<comment type="caution">
    <text evidence="3">The sequence shown here is derived from an EMBL/GenBank/DDBJ whole genome shotgun (WGS) entry which is preliminary data.</text>
</comment>
<dbReference type="Pfam" id="PF07714">
    <property type="entry name" value="PK_Tyr_Ser-Thr"/>
    <property type="match status" value="1"/>
</dbReference>
<dbReference type="GO" id="GO:0005524">
    <property type="term" value="F:ATP binding"/>
    <property type="evidence" value="ECO:0007669"/>
    <property type="project" value="InterPro"/>
</dbReference>
<feature type="compositionally biased region" description="Polar residues" evidence="1">
    <location>
        <begin position="322"/>
        <end position="339"/>
    </location>
</feature>
<feature type="compositionally biased region" description="Polar residues" evidence="1">
    <location>
        <begin position="29"/>
        <end position="38"/>
    </location>
</feature>
<feature type="region of interest" description="Disordered" evidence="1">
    <location>
        <begin position="29"/>
        <end position="65"/>
    </location>
</feature>
<sequence length="658" mass="71454">MESVRQSGQLLNSRSLASGFKNWAHKSFNRTPNESSLPLNFHRPSPEPVDDAHIPRVPAKFKKPGPGIRRTVLTLNYEQNGQAPTPLLAPQVSWSGALAPHSTPSFSFETPSNINTRTRLFGSIRHLPVIEEESFLEVSALVPSLYPQPELKSARYILNSESSSRSTLPVLEPNPGAQPRSRPLLRVEIPNRIYIDKHLFAPIGPSYYPSPSITSPAHSDVVGSLDSILPRGATPGIRIAAQNRPPLPRGPRTNSSSRAPTPSANRGHLQPAPTLNLDQSAIGASVDSGLGALKLQTEVSHPPSRLELSPPLSEPQDLPSSQNETSPPLSTFVSSQPASTPKVAIRSVKNKRQHLTSISKSMTAQEVVSRLVAHGCRDLSTTLKASTFSEHPVSHGGFSDIYCGNLWDGSRVAVKSLRISLESLNQDPKHLKHAARELHTWSKCRHPNVIPLLGLALFRGRIGMVSPWMGQGILPHYLKRTLSANRHGLCVQICEGLTYLHHIGIVHADLKGANVLVSDEGNAVLTDFGNSVLADQTMKFTQTTSSASMTVRWSAAELIAGTSTPTKASDVYALGMTVLETISGRIPYHGKQDVAIMLLVTVKKETPERPGCIPNGNVNGDRLWELLLSCWAYEPGERPSAGKVTTILRAMTRKVLPS</sequence>
<dbReference type="EMBL" id="CAJMWV010000340">
    <property type="protein sequence ID" value="CAE6389035.1"/>
    <property type="molecule type" value="Genomic_DNA"/>
</dbReference>
<reference evidence="3" key="1">
    <citation type="submission" date="2021-01" db="EMBL/GenBank/DDBJ databases">
        <authorList>
            <person name="Kaushik A."/>
        </authorList>
    </citation>
    <scope>NUCLEOTIDE SEQUENCE</scope>
    <source>
        <strain evidence="3">AG3-1AP</strain>
    </source>
</reference>
<dbReference type="InterPro" id="IPR001245">
    <property type="entry name" value="Ser-Thr/Tyr_kinase_cat_dom"/>
</dbReference>
<dbReference type="SMART" id="SM00220">
    <property type="entry name" value="S_TKc"/>
    <property type="match status" value="1"/>
</dbReference>
<dbReference type="PROSITE" id="PS50011">
    <property type="entry name" value="PROTEIN_KINASE_DOM"/>
    <property type="match status" value="1"/>
</dbReference>
<dbReference type="Proteomes" id="UP000663831">
    <property type="component" value="Unassembled WGS sequence"/>
</dbReference>
<accession>A0A8H2WND6</accession>
<dbReference type="PROSITE" id="PS00108">
    <property type="entry name" value="PROTEIN_KINASE_ST"/>
    <property type="match status" value="1"/>
</dbReference>
<evidence type="ECO:0000313" key="3">
    <source>
        <dbReference type="EMBL" id="CAE6389035.1"/>
    </source>
</evidence>
<dbReference type="InterPro" id="IPR011009">
    <property type="entry name" value="Kinase-like_dom_sf"/>
</dbReference>
<gene>
    <name evidence="3" type="ORF">RDB_LOCUS7409</name>
</gene>
<evidence type="ECO:0000259" key="2">
    <source>
        <dbReference type="PROSITE" id="PS50011"/>
    </source>
</evidence>
<feature type="compositionally biased region" description="Low complexity" evidence="1">
    <location>
        <begin position="300"/>
        <end position="321"/>
    </location>
</feature>